<dbReference type="InterPro" id="IPR014729">
    <property type="entry name" value="Rossmann-like_a/b/a_fold"/>
</dbReference>
<dbReference type="CDD" id="cd00712">
    <property type="entry name" value="AsnB"/>
    <property type="match status" value="1"/>
</dbReference>
<protein>
    <recommendedName>
        <fullName evidence="3">asparagine synthase (glutamine-hydrolyzing)</fullName>
        <ecNumber evidence="3">6.3.5.4</ecNumber>
    </recommendedName>
</protein>
<feature type="binding site" evidence="8">
    <location>
        <position position="268"/>
    </location>
    <ligand>
        <name>ATP</name>
        <dbReference type="ChEBI" id="CHEBI:30616"/>
    </ligand>
</feature>
<feature type="binding site" evidence="8">
    <location>
        <begin position="340"/>
        <end position="341"/>
    </location>
    <ligand>
        <name>ATP</name>
        <dbReference type="ChEBI" id="CHEBI:30616"/>
    </ligand>
</feature>
<keyword evidence="4 8" id="KW-0547">Nucleotide-binding</keyword>
<evidence type="ECO:0000256" key="3">
    <source>
        <dbReference type="ARBA" id="ARBA00012737"/>
    </source>
</evidence>
<evidence type="ECO:0000256" key="8">
    <source>
        <dbReference type="PIRSR" id="PIRSR001589-2"/>
    </source>
</evidence>
<proteinExistence type="inferred from homology"/>
<keyword evidence="6" id="KW-0315">Glutamine amidotransferase</keyword>
<dbReference type="PIRSF" id="PIRSF001589">
    <property type="entry name" value="Asn_synthetase_glu-h"/>
    <property type="match status" value="1"/>
</dbReference>
<sequence length="573" mass="65011">MMCNAMAHGGPDGEGIDFLGEIGFAFGHRRLALLDLTEAGHQPMADASKQFLITYNGEIYNYLELKSQLTEYPFMTGTDTEVILAGFAKWGPAVFGKLQGMFAFCLYDHKRSISYLVRDPGGIKPLYYSDSGGRVVFASEIKAFKATDYDFKEDTDWKVYFLAFGHIPEPFTTLHSVKSLPKGHFLTISHKTVSITLQRFCQRDINQTLIHEDDIAERSVSEDLKLAVRSHLLADAKIGVFLSGGIDSSILTLLAKEASSSQLHTLSINFNEVEFSEQKYQKIITDLLDNAHTTCMVTDNDFEQNFEQIMKAIDQPSNDCINSWFVSKYARELGFKAVLSGVGADEMFGGYPSFRKMKIINLLQKMPKSVLGLLKFAPSLRIRRLCYLSFANPIGQYLCLRGFFTPDVIAKLVNMPEERVVALLKDLPLSCDLSEMTDGEKASWIETNLYMQNQLLKDTDVMSMSHGLEIRLPYLDQNLLSTLRKIDPALKFEQERPKELLIKSFINLLPRAIWDRPKMGFTFPFMAWLKQNDKITNTDNYQNAYAKALILKFKKGKLHWSKAFALYQVFNGN</sequence>
<dbReference type="CDD" id="cd01991">
    <property type="entry name" value="Asn_synthase_B_C"/>
    <property type="match status" value="1"/>
</dbReference>
<dbReference type="GO" id="GO:0005829">
    <property type="term" value="C:cytosol"/>
    <property type="evidence" value="ECO:0007669"/>
    <property type="project" value="TreeGrafter"/>
</dbReference>
<dbReference type="PANTHER" id="PTHR43284">
    <property type="entry name" value="ASPARAGINE SYNTHETASE (GLUTAMINE-HYDROLYZING)"/>
    <property type="match status" value="1"/>
</dbReference>
<dbReference type="Gene3D" id="3.40.50.620">
    <property type="entry name" value="HUPs"/>
    <property type="match status" value="1"/>
</dbReference>
<evidence type="ECO:0000256" key="2">
    <source>
        <dbReference type="ARBA" id="ARBA00005752"/>
    </source>
</evidence>
<feature type="binding site" evidence="8">
    <location>
        <position position="79"/>
    </location>
    <ligand>
        <name>L-glutamine</name>
        <dbReference type="ChEBI" id="CHEBI:58359"/>
    </ligand>
</feature>
<evidence type="ECO:0000313" key="11">
    <source>
        <dbReference type="Proteomes" id="UP000295499"/>
    </source>
</evidence>
<dbReference type="EMBL" id="SNWM01000002">
    <property type="protein sequence ID" value="TDO23133.1"/>
    <property type="molecule type" value="Genomic_DNA"/>
</dbReference>
<keyword evidence="11" id="KW-1185">Reference proteome</keyword>
<comment type="similarity">
    <text evidence="2">Belongs to the asparagine synthetase family.</text>
</comment>
<dbReference type="Gene3D" id="3.60.20.10">
    <property type="entry name" value="Glutamine Phosphoribosylpyrophosphate, subunit 1, domain 1"/>
    <property type="match status" value="1"/>
</dbReference>
<dbReference type="InterPro" id="IPR029055">
    <property type="entry name" value="Ntn_hydrolases_N"/>
</dbReference>
<comment type="pathway">
    <text evidence="1">Amino-acid biosynthesis; L-asparagine biosynthesis; L-asparagine from L-aspartate (L-Gln route): step 1/1.</text>
</comment>
<dbReference type="GO" id="GO:0005524">
    <property type="term" value="F:ATP binding"/>
    <property type="evidence" value="ECO:0007669"/>
    <property type="project" value="UniProtKB-KW"/>
</dbReference>
<dbReference type="SUPFAM" id="SSF56235">
    <property type="entry name" value="N-terminal nucleophile aminohydrolases (Ntn hydrolases)"/>
    <property type="match status" value="1"/>
</dbReference>
<organism evidence="10 11">
    <name type="scientific">Pedobacter duraquae</name>
    <dbReference type="NCBI Taxonomy" id="425511"/>
    <lineage>
        <taxon>Bacteria</taxon>
        <taxon>Pseudomonadati</taxon>
        <taxon>Bacteroidota</taxon>
        <taxon>Sphingobacteriia</taxon>
        <taxon>Sphingobacteriales</taxon>
        <taxon>Sphingobacteriaceae</taxon>
        <taxon>Pedobacter</taxon>
    </lineage>
</organism>
<dbReference type="Proteomes" id="UP000295499">
    <property type="component" value="Unassembled WGS sequence"/>
</dbReference>
<evidence type="ECO:0000256" key="4">
    <source>
        <dbReference type="ARBA" id="ARBA00022741"/>
    </source>
</evidence>
<dbReference type="Pfam" id="PF13537">
    <property type="entry name" value="GATase_7"/>
    <property type="match status" value="1"/>
</dbReference>
<feature type="domain" description="Glutamine amidotransferase type-2" evidence="9">
    <location>
        <begin position="1"/>
        <end position="191"/>
    </location>
</feature>
<evidence type="ECO:0000256" key="6">
    <source>
        <dbReference type="ARBA" id="ARBA00022962"/>
    </source>
</evidence>
<dbReference type="PROSITE" id="PS51278">
    <property type="entry name" value="GATASE_TYPE_2"/>
    <property type="match status" value="1"/>
</dbReference>
<dbReference type="EC" id="6.3.5.4" evidence="3"/>
<evidence type="ECO:0000256" key="5">
    <source>
        <dbReference type="ARBA" id="ARBA00022840"/>
    </source>
</evidence>
<evidence type="ECO:0000259" key="9">
    <source>
        <dbReference type="PROSITE" id="PS51278"/>
    </source>
</evidence>
<dbReference type="Pfam" id="PF00733">
    <property type="entry name" value="Asn_synthase"/>
    <property type="match status" value="1"/>
</dbReference>
<evidence type="ECO:0000256" key="7">
    <source>
        <dbReference type="ARBA" id="ARBA00048741"/>
    </source>
</evidence>
<dbReference type="PANTHER" id="PTHR43284:SF1">
    <property type="entry name" value="ASPARAGINE SYNTHETASE"/>
    <property type="match status" value="1"/>
</dbReference>
<dbReference type="GO" id="GO:0006529">
    <property type="term" value="P:asparagine biosynthetic process"/>
    <property type="evidence" value="ECO:0007669"/>
    <property type="project" value="InterPro"/>
</dbReference>
<evidence type="ECO:0000256" key="1">
    <source>
        <dbReference type="ARBA" id="ARBA00005187"/>
    </source>
</evidence>
<dbReference type="InterPro" id="IPR017932">
    <property type="entry name" value="GATase_2_dom"/>
</dbReference>
<dbReference type="InterPro" id="IPR033738">
    <property type="entry name" value="AsnB_N"/>
</dbReference>
<name>A0A4R6ILY9_9SPHI</name>
<dbReference type="InterPro" id="IPR051786">
    <property type="entry name" value="ASN_synthetase/amidase"/>
</dbReference>
<dbReference type="SUPFAM" id="SSF52402">
    <property type="entry name" value="Adenine nucleotide alpha hydrolases-like"/>
    <property type="match status" value="1"/>
</dbReference>
<evidence type="ECO:0000313" key="10">
    <source>
        <dbReference type="EMBL" id="TDO23133.1"/>
    </source>
</evidence>
<dbReference type="AlphaFoldDB" id="A0A4R6ILY9"/>
<comment type="catalytic activity">
    <reaction evidence="7">
        <text>L-aspartate + L-glutamine + ATP + H2O = L-asparagine + L-glutamate + AMP + diphosphate + H(+)</text>
        <dbReference type="Rhea" id="RHEA:12228"/>
        <dbReference type="ChEBI" id="CHEBI:15377"/>
        <dbReference type="ChEBI" id="CHEBI:15378"/>
        <dbReference type="ChEBI" id="CHEBI:29985"/>
        <dbReference type="ChEBI" id="CHEBI:29991"/>
        <dbReference type="ChEBI" id="CHEBI:30616"/>
        <dbReference type="ChEBI" id="CHEBI:33019"/>
        <dbReference type="ChEBI" id="CHEBI:58048"/>
        <dbReference type="ChEBI" id="CHEBI:58359"/>
        <dbReference type="ChEBI" id="CHEBI:456215"/>
        <dbReference type="EC" id="6.3.5.4"/>
    </reaction>
</comment>
<dbReference type="InterPro" id="IPR001962">
    <property type="entry name" value="Asn_synthase"/>
</dbReference>
<keyword evidence="5 8" id="KW-0067">ATP-binding</keyword>
<dbReference type="GO" id="GO:0004066">
    <property type="term" value="F:asparagine synthase (glutamine-hydrolyzing) activity"/>
    <property type="evidence" value="ECO:0007669"/>
    <property type="project" value="UniProtKB-EC"/>
</dbReference>
<comment type="caution">
    <text evidence="10">The sequence shown here is derived from an EMBL/GenBank/DDBJ whole genome shotgun (WGS) entry which is preliminary data.</text>
</comment>
<reference evidence="10 11" key="1">
    <citation type="submission" date="2019-03" db="EMBL/GenBank/DDBJ databases">
        <title>Genomic Encyclopedia of Archaeal and Bacterial Type Strains, Phase II (KMG-II): from individual species to whole genera.</title>
        <authorList>
            <person name="Goeker M."/>
        </authorList>
    </citation>
    <scope>NUCLEOTIDE SEQUENCE [LARGE SCALE GENOMIC DNA]</scope>
    <source>
        <strain evidence="10 11">DSM 19034</strain>
    </source>
</reference>
<dbReference type="NCBIfam" id="TIGR01536">
    <property type="entry name" value="asn_synth_AEB"/>
    <property type="match status" value="1"/>
</dbReference>
<gene>
    <name evidence="10" type="ORF">CLV32_2120</name>
</gene>
<accession>A0A4R6ILY9</accession>
<dbReference type="InterPro" id="IPR006426">
    <property type="entry name" value="Asn_synth_AEB"/>
</dbReference>